<dbReference type="PANTHER" id="PTHR24220:SF86">
    <property type="entry name" value="ABC TRANSPORTER ABCH.1"/>
    <property type="match status" value="1"/>
</dbReference>
<dbReference type="SMART" id="SM00382">
    <property type="entry name" value="AAA"/>
    <property type="match status" value="1"/>
</dbReference>
<keyword evidence="2" id="KW-0547">Nucleotide-binding</keyword>
<evidence type="ECO:0000256" key="2">
    <source>
        <dbReference type="ARBA" id="ARBA00022741"/>
    </source>
</evidence>
<reference evidence="5 6" key="1">
    <citation type="submission" date="2024-02" db="EMBL/GenBank/DDBJ databases">
        <title>Winogradskyella poriferorum JCM 12885.</title>
        <authorList>
            <person name="Zhang D.-F."/>
            <person name="Fu Z.-Y."/>
        </authorList>
    </citation>
    <scope>NUCLEOTIDE SEQUENCE [LARGE SCALE GENOMIC DNA]</scope>
    <source>
        <strain evidence="5 6">JCM 12885</strain>
    </source>
</reference>
<feature type="domain" description="ABC transporter" evidence="4">
    <location>
        <begin position="6"/>
        <end position="228"/>
    </location>
</feature>
<dbReference type="Pfam" id="PF00005">
    <property type="entry name" value="ABC_tran"/>
    <property type="match status" value="1"/>
</dbReference>
<evidence type="ECO:0000313" key="5">
    <source>
        <dbReference type="EMBL" id="MEF3080379.1"/>
    </source>
</evidence>
<proteinExistence type="predicted"/>
<sequence>MSDNVIEIRGIIRDFKLGQEIVHVLKGIDLDIKRGEYVAIMGPSGSGKSTLMNLLGCLDTPTAGSYNLNGKDVSQMTDDELADIRNTEIGFVFQTFNLLPRTTALDNVGLPMVYAGATKKERVDRASEVLTDVGLADRMDHKPNQLSGGQRQRVAVGRALVNKPSIILADEPTGNLDSKTSLEIMELFDQIHASGNTVIMVTHEEDIAAHAKRVIRLRDGMIESDTYN</sequence>
<dbReference type="InterPro" id="IPR003593">
    <property type="entry name" value="AAA+_ATPase"/>
</dbReference>
<evidence type="ECO:0000313" key="6">
    <source>
        <dbReference type="Proteomes" id="UP001356704"/>
    </source>
</evidence>
<keyword evidence="1" id="KW-0813">Transport</keyword>
<dbReference type="PANTHER" id="PTHR24220">
    <property type="entry name" value="IMPORT ATP-BINDING PROTEIN"/>
    <property type="match status" value="1"/>
</dbReference>
<dbReference type="InterPro" id="IPR017871">
    <property type="entry name" value="ABC_transporter-like_CS"/>
</dbReference>
<dbReference type="CDD" id="cd03255">
    <property type="entry name" value="ABC_MJ0796_LolCDE_FtsE"/>
    <property type="match status" value="1"/>
</dbReference>
<keyword evidence="6" id="KW-1185">Reference proteome</keyword>
<dbReference type="InterPro" id="IPR027417">
    <property type="entry name" value="P-loop_NTPase"/>
</dbReference>
<name>A0ABU7WB50_9FLAO</name>
<dbReference type="Proteomes" id="UP001356704">
    <property type="component" value="Unassembled WGS sequence"/>
</dbReference>
<keyword evidence="3 5" id="KW-0067">ATP-binding</keyword>
<dbReference type="Gene3D" id="3.40.50.300">
    <property type="entry name" value="P-loop containing nucleotide triphosphate hydrolases"/>
    <property type="match status" value="1"/>
</dbReference>
<dbReference type="InterPro" id="IPR015854">
    <property type="entry name" value="ABC_transpr_LolD-like"/>
</dbReference>
<dbReference type="EMBL" id="JAZHOU010000007">
    <property type="protein sequence ID" value="MEF3080379.1"/>
    <property type="molecule type" value="Genomic_DNA"/>
</dbReference>
<comment type="caution">
    <text evidence="5">The sequence shown here is derived from an EMBL/GenBank/DDBJ whole genome shotgun (WGS) entry which is preliminary data.</text>
</comment>
<evidence type="ECO:0000259" key="4">
    <source>
        <dbReference type="PROSITE" id="PS50893"/>
    </source>
</evidence>
<dbReference type="GO" id="GO:0005524">
    <property type="term" value="F:ATP binding"/>
    <property type="evidence" value="ECO:0007669"/>
    <property type="project" value="UniProtKB-KW"/>
</dbReference>
<accession>A0ABU7WB50</accession>
<dbReference type="InterPro" id="IPR003439">
    <property type="entry name" value="ABC_transporter-like_ATP-bd"/>
</dbReference>
<dbReference type="RefSeq" id="WP_331811080.1">
    <property type="nucleotide sequence ID" value="NZ_JAZHOU010000007.1"/>
</dbReference>
<organism evidence="5 6">
    <name type="scientific">Winogradskyella poriferorum</name>
    <dbReference type="NCBI Taxonomy" id="307627"/>
    <lineage>
        <taxon>Bacteria</taxon>
        <taxon>Pseudomonadati</taxon>
        <taxon>Bacteroidota</taxon>
        <taxon>Flavobacteriia</taxon>
        <taxon>Flavobacteriales</taxon>
        <taxon>Flavobacteriaceae</taxon>
        <taxon>Winogradskyella</taxon>
    </lineage>
</organism>
<dbReference type="PROSITE" id="PS00211">
    <property type="entry name" value="ABC_TRANSPORTER_1"/>
    <property type="match status" value="1"/>
</dbReference>
<evidence type="ECO:0000256" key="3">
    <source>
        <dbReference type="ARBA" id="ARBA00022840"/>
    </source>
</evidence>
<dbReference type="InterPro" id="IPR017911">
    <property type="entry name" value="MacB-like_ATP-bd"/>
</dbReference>
<gene>
    <name evidence="5" type="ORF">V1468_15295</name>
</gene>
<evidence type="ECO:0000256" key="1">
    <source>
        <dbReference type="ARBA" id="ARBA00022448"/>
    </source>
</evidence>
<dbReference type="SUPFAM" id="SSF52540">
    <property type="entry name" value="P-loop containing nucleoside triphosphate hydrolases"/>
    <property type="match status" value="1"/>
</dbReference>
<dbReference type="PROSITE" id="PS50893">
    <property type="entry name" value="ABC_TRANSPORTER_2"/>
    <property type="match status" value="1"/>
</dbReference>
<protein>
    <submittedName>
        <fullName evidence="5">ABC transporter ATP-binding protein</fullName>
    </submittedName>
</protein>